<sequence>TPKRPNPKYFLHSLPVSQLAPQHSPPSSSLLTGDNHRRGQQPSVTSVGLSSPLPHTILLLPFPLPSLSFDEKVEYNNNDGFHFSTPTKRPGDIDRATRPATKINNSQRRQQLQD</sequence>
<protein>
    <submittedName>
        <fullName evidence="2">Uncharacterized protein</fullName>
    </submittedName>
</protein>
<feature type="compositionally biased region" description="Polar residues" evidence="1">
    <location>
        <begin position="102"/>
        <end position="114"/>
    </location>
</feature>
<dbReference type="Proteomes" id="UP001627284">
    <property type="component" value="Unassembled WGS sequence"/>
</dbReference>
<feature type="compositionally biased region" description="Polar residues" evidence="1">
    <location>
        <begin position="40"/>
        <end position="49"/>
    </location>
</feature>
<comment type="caution">
    <text evidence="2">The sequence shown here is derived from an EMBL/GenBank/DDBJ whole genome shotgun (WGS) entry which is preliminary data.</text>
</comment>
<feature type="region of interest" description="Disordered" evidence="1">
    <location>
        <begin position="76"/>
        <end position="114"/>
    </location>
</feature>
<proteinExistence type="predicted"/>
<evidence type="ECO:0000256" key="1">
    <source>
        <dbReference type="SAM" id="MobiDB-lite"/>
    </source>
</evidence>
<keyword evidence="3" id="KW-1185">Reference proteome</keyword>
<gene>
    <name evidence="2" type="ORF">AABB24_005166</name>
</gene>
<dbReference type="EMBL" id="JBJKTR010000003">
    <property type="protein sequence ID" value="KAL3373025.1"/>
    <property type="molecule type" value="Genomic_DNA"/>
</dbReference>
<reference evidence="2 3" key="1">
    <citation type="submission" date="2024-05" db="EMBL/GenBank/DDBJ databases">
        <title>De novo assembly of an allotetraploid wild potato.</title>
        <authorList>
            <person name="Hosaka A.J."/>
        </authorList>
    </citation>
    <scope>NUCLEOTIDE SEQUENCE [LARGE SCALE GENOMIC DNA]</scope>
    <source>
        <tissue evidence="2">Young leaves</tissue>
    </source>
</reference>
<feature type="compositionally biased region" description="Polar residues" evidence="1">
    <location>
        <begin position="76"/>
        <end position="87"/>
    </location>
</feature>
<evidence type="ECO:0000313" key="3">
    <source>
        <dbReference type="Proteomes" id="UP001627284"/>
    </source>
</evidence>
<feature type="region of interest" description="Disordered" evidence="1">
    <location>
        <begin position="14"/>
        <end position="51"/>
    </location>
</feature>
<dbReference type="AlphaFoldDB" id="A0ABD2UVX7"/>
<name>A0ABD2UVX7_9SOLN</name>
<organism evidence="2 3">
    <name type="scientific">Solanum stoloniferum</name>
    <dbReference type="NCBI Taxonomy" id="62892"/>
    <lineage>
        <taxon>Eukaryota</taxon>
        <taxon>Viridiplantae</taxon>
        <taxon>Streptophyta</taxon>
        <taxon>Embryophyta</taxon>
        <taxon>Tracheophyta</taxon>
        <taxon>Spermatophyta</taxon>
        <taxon>Magnoliopsida</taxon>
        <taxon>eudicotyledons</taxon>
        <taxon>Gunneridae</taxon>
        <taxon>Pentapetalae</taxon>
        <taxon>asterids</taxon>
        <taxon>lamiids</taxon>
        <taxon>Solanales</taxon>
        <taxon>Solanaceae</taxon>
        <taxon>Solanoideae</taxon>
        <taxon>Solaneae</taxon>
        <taxon>Solanum</taxon>
    </lineage>
</organism>
<feature type="non-terminal residue" evidence="2">
    <location>
        <position position="1"/>
    </location>
</feature>
<accession>A0ABD2UVX7</accession>
<dbReference type="EMBL" id="JBJKTR010000003">
    <property type="protein sequence ID" value="KAL3373024.1"/>
    <property type="molecule type" value="Genomic_DNA"/>
</dbReference>
<feature type="compositionally biased region" description="Polar residues" evidence="1">
    <location>
        <begin position="15"/>
        <end position="32"/>
    </location>
</feature>
<evidence type="ECO:0000313" key="2">
    <source>
        <dbReference type="EMBL" id="KAL3373024.1"/>
    </source>
</evidence>